<dbReference type="AlphaFoldDB" id="A0A8H8CNI8"/>
<protein>
    <recommendedName>
        <fullName evidence="2">F-box domain-containing protein</fullName>
    </recommendedName>
</protein>
<name>A0A8H8CNI8_PSICU</name>
<accession>A0A8H8CNI8</accession>
<proteinExistence type="predicted"/>
<dbReference type="InterPro" id="IPR032675">
    <property type="entry name" value="LRR_dom_sf"/>
</dbReference>
<sequence length="555" mass="63318">MRRAEPENAADNATECLTQTTTLPPISRLNHDVLRYIFSLNGHADSCFTDVVSGRDLDDVEHPPLSEASLTVTRYSSQVCQEWRELLLNSPTIWATAFDLQCLDQVTDDWRDEVLRRTADSLLTIIGNLSRGRPSTYFFSELLEIHWSRIRRLHVSDHRSGLDDVVWNALQQPSPNLEILRIDMRFVVSDFAQVSLFANCAPQLQSLQAPSLSMKPDMPWLSNIRHLWNFDMDICTVQSGFLRVLDKMPHLESISLNAGQCFYQSIANRDSDANAVADDPLIHVSCPRLMRLELNGDIFLFSPILQYVTPSENCVLLLNGEAGFTKTFGLPEATEFGDALSTFFRNSPRRRILHPPKNLPLLYYTLTKTELCIIFTHSCFSNDTIFVVKSDANSSWQDLPGQILRALPICTLEGTKDLYITLDHLPVQNDTAQLLKLFRRLGYLEIISLSWRTLSIVNRVLSSEQPPTSKPNIIFPHVNTISLYMNGFRSDPLGNVLREFLVRRIEIGIPIKDIYLRNWGDHDEAFPLLFDIVDNFNCKLHFMKNSRDTGEMANQ</sequence>
<dbReference type="EMBL" id="JAFIQS010000003">
    <property type="protein sequence ID" value="KAG5171966.1"/>
    <property type="molecule type" value="Genomic_DNA"/>
</dbReference>
<dbReference type="SUPFAM" id="SSF52047">
    <property type="entry name" value="RNI-like"/>
    <property type="match status" value="1"/>
</dbReference>
<reference evidence="1" key="1">
    <citation type="submission" date="2021-02" db="EMBL/GenBank/DDBJ databases">
        <title>Psilocybe cubensis genome.</title>
        <authorList>
            <person name="Mckernan K.J."/>
            <person name="Crawford S."/>
            <person name="Trippe A."/>
            <person name="Kane L.T."/>
            <person name="Mclaughlin S."/>
        </authorList>
    </citation>
    <scope>NUCLEOTIDE SEQUENCE [LARGE SCALE GENOMIC DNA]</scope>
    <source>
        <strain evidence="1">MGC-MH-2018</strain>
    </source>
</reference>
<evidence type="ECO:0008006" key="2">
    <source>
        <dbReference type="Google" id="ProtNLM"/>
    </source>
</evidence>
<dbReference type="Gene3D" id="3.80.10.10">
    <property type="entry name" value="Ribonuclease Inhibitor"/>
    <property type="match status" value="1"/>
</dbReference>
<gene>
    <name evidence="1" type="ORF">JR316_004055</name>
</gene>
<dbReference type="PANTHER" id="PTHR38926">
    <property type="entry name" value="F-BOX DOMAIN CONTAINING PROTEIN, EXPRESSED"/>
    <property type="match status" value="1"/>
</dbReference>
<comment type="caution">
    <text evidence="1">The sequence shown here is derived from an EMBL/GenBank/DDBJ whole genome shotgun (WGS) entry which is preliminary data.</text>
</comment>
<dbReference type="OrthoDB" id="2872289at2759"/>
<evidence type="ECO:0000313" key="1">
    <source>
        <dbReference type="EMBL" id="KAG5171966.1"/>
    </source>
</evidence>
<organism evidence="1">
    <name type="scientific">Psilocybe cubensis</name>
    <name type="common">Psychedelic mushroom</name>
    <name type="synonym">Stropharia cubensis</name>
    <dbReference type="NCBI Taxonomy" id="181762"/>
    <lineage>
        <taxon>Eukaryota</taxon>
        <taxon>Fungi</taxon>
        <taxon>Dikarya</taxon>
        <taxon>Basidiomycota</taxon>
        <taxon>Agaricomycotina</taxon>
        <taxon>Agaricomycetes</taxon>
        <taxon>Agaricomycetidae</taxon>
        <taxon>Agaricales</taxon>
        <taxon>Agaricineae</taxon>
        <taxon>Strophariaceae</taxon>
        <taxon>Psilocybe</taxon>
    </lineage>
</organism>
<dbReference type="PANTHER" id="PTHR38926:SF72">
    <property type="entry name" value="IM:7136021-RELATED"/>
    <property type="match status" value="1"/>
</dbReference>